<dbReference type="PANTHER" id="PTHR43280">
    <property type="entry name" value="ARAC-FAMILY TRANSCRIPTIONAL REGULATOR"/>
    <property type="match status" value="1"/>
</dbReference>
<dbReference type="Proteomes" id="UP000629596">
    <property type="component" value="Unassembled WGS sequence"/>
</dbReference>
<reference evidence="8 9" key="1">
    <citation type="submission" date="2018-07" db="EMBL/GenBank/DDBJ databases">
        <title>Parabacteroides acidifaciens nov. sp., isolated from human feces.</title>
        <authorList>
            <person name="Wang Y.J."/>
        </authorList>
    </citation>
    <scope>NUCLEOTIDE SEQUENCE [LARGE SCALE GENOMIC DNA]</scope>
    <source>
        <strain evidence="8 9">426-9</strain>
    </source>
</reference>
<dbReference type="InterPro" id="IPR019734">
    <property type="entry name" value="TPR_rpt"/>
</dbReference>
<dbReference type="Pfam" id="PF12833">
    <property type="entry name" value="HTH_18"/>
    <property type="match status" value="1"/>
</dbReference>
<protein>
    <submittedName>
        <fullName evidence="8">AraC family transcriptional regulator</fullName>
    </submittedName>
    <submittedName>
        <fullName evidence="7">Helix-turn-helix domain-containing protein</fullName>
    </submittedName>
</protein>
<sequence>MKNIVSPVVLWGTLFLFLFSSLSAQNSRQRAKDSLRLVVSKTEGAERLAANKKLVGLYQLEVNKDQVLDTILAIYDAMNADARKLGDLRKQGTILHNRLTAISSKGLYDEVICQAPATLDFLARNELWKNYYLVCSLFINAYIRQGEYEKALAKADSIYNCAKAQDNRAGMGVILHDISRIYTFQWRYPEAEKCLRESIDMLQDQTSYLNMLATVSCHLVMNLIAQKRYDEALKAACKTEEVNRRFEAAAKSPQPSAWCNLWFSYIDLYRQMNEFDKAQLYINKVDSATKGSVKLYKERGHVLYGKKRYREALEMLDKAIEQSPNMIESKGLKLMTLIQMDEPEKAVELFYKVIEERNADFNRDYNAKLDEIRTQYEVDKYVAEKERNRIYFLFALGLCLFLVLLLAGVVYYNRIIAAKNRNLYRQIKEQDRMANELSLLSVTPPPVEDTSLAAAEELPGSSQQRKLVAQLREYLLKDNNLFNANLARDEIASALGTNKNALNEAVKTVIGKTPMEYVRTMQLDEARRLLEKHPELTVEAVALNCGFNVVETFYRLFRKHYGITPAEYRKIALSEQN</sequence>
<dbReference type="PRINTS" id="PR00032">
    <property type="entry name" value="HTHARAC"/>
</dbReference>
<dbReference type="PROSITE" id="PS00041">
    <property type="entry name" value="HTH_ARAC_FAMILY_1"/>
    <property type="match status" value="1"/>
</dbReference>
<dbReference type="GO" id="GO:0043565">
    <property type="term" value="F:sequence-specific DNA binding"/>
    <property type="evidence" value="ECO:0007669"/>
    <property type="project" value="InterPro"/>
</dbReference>
<dbReference type="Gene3D" id="1.10.10.60">
    <property type="entry name" value="Homeodomain-like"/>
    <property type="match status" value="1"/>
</dbReference>
<evidence type="ECO:0000256" key="4">
    <source>
        <dbReference type="PROSITE-ProRule" id="PRU00339"/>
    </source>
</evidence>
<dbReference type="InterPro" id="IPR018060">
    <property type="entry name" value="HTH_AraC"/>
</dbReference>
<keyword evidence="10" id="KW-1185">Reference proteome</keyword>
<comment type="caution">
    <text evidence="8">The sequence shown here is derived from an EMBL/GenBank/DDBJ whole genome shotgun (WGS) entry which is preliminary data.</text>
</comment>
<dbReference type="PANTHER" id="PTHR43280:SF2">
    <property type="entry name" value="HTH-TYPE TRANSCRIPTIONAL REGULATOR EXSA"/>
    <property type="match status" value="1"/>
</dbReference>
<feature type="repeat" description="TPR" evidence="4">
    <location>
        <begin position="293"/>
        <end position="326"/>
    </location>
</feature>
<dbReference type="InterPro" id="IPR009057">
    <property type="entry name" value="Homeodomain-like_sf"/>
</dbReference>
<dbReference type="AlphaFoldDB" id="A0A3D8HDS4"/>
<organism evidence="8 9">
    <name type="scientific">Parabacteroides acidifaciens</name>
    <dbReference type="NCBI Taxonomy" id="2290935"/>
    <lineage>
        <taxon>Bacteria</taxon>
        <taxon>Pseudomonadati</taxon>
        <taxon>Bacteroidota</taxon>
        <taxon>Bacteroidia</taxon>
        <taxon>Bacteroidales</taxon>
        <taxon>Tannerellaceae</taxon>
        <taxon>Parabacteroides</taxon>
    </lineage>
</organism>
<keyword evidence="5" id="KW-0812">Transmembrane</keyword>
<dbReference type="EMBL" id="QREV01000022">
    <property type="protein sequence ID" value="RDU49133.1"/>
    <property type="molecule type" value="Genomic_DNA"/>
</dbReference>
<dbReference type="SUPFAM" id="SSF48452">
    <property type="entry name" value="TPR-like"/>
    <property type="match status" value="2"/>
</dbReference>
<gene>
    <name evidence="8" type="ORF">DWU89_10760</name>
    <name evidence="7" type="ORF">H8784_10490</name>
</gene>
<proteinExistence type="predicted"/>
<evidence type="ECO:0000256" key="3">
    <source>
        <dbReference type="ARBA" id="ARBA00023163"/>
    </source>
</evidence>
<dbReference type="Gene3D" id="1.25.40.10">
    <property type="entry name" value="Tetratricopeptide repeat domain"/>
    <property type="match status" value="2"/>
</dbReference>
<dbReference type="EMBL" id="JACRTI010000022">
    <property type="protein sequence ID" value="MBC8602142.1"/>
    <property type="molecule type" value="Genomic_DNA"/>
</dbReference>
<dbReference type="Pfam" id="PF13374">
    <property type="entry name" value="TPR_10"/>
    <property type="match status" value="1"/>
</dbReference>
<name>A0A3D8HDS4_9BACT</name>
<feature type="domain" description="HTH araC/xylS-type" evidence="6">
    <location>
        <begin position="465"/>
        <end position="571"/>
    </location>
</feature>
<dbReference type="Pfam" id="PF13181">
    <property type="entry name" value="TPR_8"/>
    <property type="match status" value="1"/>
</dbReference>
<keyword evidence="5" id="KW-1133">Transmembrane helix</keyword>
<evidence type="ECO:0000256" key="1">
    <source>
        <dbReference type="ARBA" id="ARBA00023015"/>
    </source>
</evidence>
<keyword evidence="2" id="KW-0238">DNA-binding</keyword>
<evidence type="ECO:0000313" key="10">
    <source>
        <dbReference type="Proteomes" id="UP000629596"/>
    </source>
</evidence>
<evidence type="ECO:0000259" key="6">
    <source>
        <dbReference type="PROSITE" id="PS01124"/>
    </source>
</evidence>
<dbReference type="SUPFAM" id="SSF46689">
    <property type="entry name" value="Homeodomain-like"/>
    <property type="match status" value="1"/>
</dbReference>
<reference evidence="7 10" key="2">
    <citation type="submission" date="2020-08" db="EMBL/GenBank/DDBJ databases">
        <title>Genome public.</title>
        <authorList>
            <person name="Liu C."/>
            <person name="Sun Q."/>
        </authorList>
    </citation>
    <scope>NUCLEOTIDE SEQUENCE [LARGE SCALE GENOMIC DNA]</scope>
    <source>
        <strain evidence="7 10">426_9</strain>
    </source>
</reference>
<evidence type="ECO:0000256" key="2">
    <source>
        <dbReference type="ARBA" id="ARBA00023125"/>
    </source>
</evidence>
<accession>A0A3D8HDS4</accession>
<keyword evidence="3" id="KW-0804">Transcription</keyword>
<evidence type="ECO:0000313" key="7">
    <source>
        <dbReference type="EMBL" id="MBC8602142.1"/>
    </source>
</evidence>
<dbReference type="InterPro" id="IPR020449">
    <property type="entry name" value="Tscrpt_reg_AraC-type_HTH"/>
</dbReference>
<dbReference type="InterPro" id="IPR011990">
    <property type="entry name" value="TPR-like_helical_dom_sf"/>
</dbReference>
<keyword evidence="4" id="KW-0802">TPR repeat</keyword>
<evidence type="ECO:0000256" key="5">
    <source>
        <dbReference type="SAM" id="Phobius"/>
    </source>
</evidence>
<keyword evidence="5" id="KW-0472">Membrane</keyword>
<dbReference type="Proteomes" id="UP000256321">
    <property type="component" value="Unassembled WGS sequence"/>
</dbReference>
<evidence type="ECO:0000313" key="8">
    <source>
        <dbReference type="EMBL" id="RDU49133.1"/>
    </source>
</evidence>
<dbReference type="PROSITE" id="PS50005">
    <property type="entry name" value="TPR"/>
    <property type="match status" value="1"/>
</dbReference>
<feature type="transmembrane region" description="Helical" evidence="5">
    <location>
        <begin position="390"/>
        <end position="412"/>
    </location>
</feature>
<keyword evidence="1" id="KW-0805">Transcription regulation</keyword>
<dbReference type="PROSITE" id="PS01124">
    <property type="entry name" value="HTH_ARAC_FAMILY_2"/>
    <property type="match status" value="1"/>
</dbReference>
<dbReference type="RefSeq" id="WP_115499648.1">
    <property type="nucleotide sequence ID" value="NZ_JACRTI010000022.1"/>
</dbReference>
<dbReference type="GO" id="GO:0003700">
    <property type="term" value="F:DNA-binding transcription factor activity"/>
    <property type="evidence" value="ECO:0007669"/>
    <property type="project" value="InterPro"/>
</dbReference>
<evidence type="ECO:0000313" key="9">
    <source>
        <dbReference type="Proteomes" id="UP000256321"/>
    </source>
</evidence>
<dbReference type="InterPro" id="IPR018062">
    <property type="entry name" value="HTH_AraC-typ_CS"/>
</dbReference>
<dbReference type="SMART" id="SM00342">
    <property type="entry name" value="HTH_ARAC"/>
    <property type="match status" value="1"/>
</dbReference>
<dbReference type="SMART" id="SM00028">
    <property type="entry name" value="TPR"/>
    <property type="match status" value="3"/>
</dbReference>